<evidence type="ECO:0000313" key="3">
    <source>
        <dbReference type="Proteomes" id="UP000264120"/>
    </source>
</evidence>
<dbReference type="InterPro" id="IPR050378">
    <property type="entry name" value="Metallo-dep_Hydrolases_sf"/>
</dbReference>
<dbReference type="EMBL" id="CP023036">
    <property type="protein sequence ID" value="AXY23332.1"/>
    <property type="molecule type" value="Genomic_DNA"/>
</dbReference>
<name>A0A347WEN9_9PROT</name>
<evidence type="ECO:0000256" key="1">
    <source>
        <dbReference type="SAM" id="MobiDB-lite"/>
    </source>
</evidence>
<evidence type="ECO:0000313" key="2">
    <source>
        <dbReference type="EMBL" id="AXY23332.1"/>
    </source>
</evidence>
<dbReference type="AlphaFoldDB" id="A0A347WEN9"/>
<dbReference type="EC" id="3.5.1.83" evidence="2"/>
<dbReference type="PANTHER" id="PTHR11647">
    <property type="entry name" value="HYDRANTOINASE/DIHYDROPYRIMIDINASE FAMILY MEMBER"/>
    <property type="match status" value="1"/>
</dbReference>
<protein>
    <submittedName>
        <fullName evidence="2">N-acyl-D-aspartate deacylase</fullName>
        <ecNumber evidence="2">3.5.1.83</ecNumber>
    </submittedName>
</protein>
<proteinExistence type="predicted"/>
<dbReference type="SUPFAM" id="SSF51556">
    <property type="entry name" value="Metallo-dependent hydrolases"/>
    <property type="match status" value="1"/>
</dbReference>
<accession>A0A347WEN9</accession>
<dbReference type="InterPro" id="IPR011059">
    <property type="entry name" value="Metal-dep_hydrolase_composite"/>
</dbReference>
<dbReference type="Gene3D" id="2.30.40.10">
    <property type="entry name" value="Urease, subunit C, domain 1"/>
    <property type="match status" value="1"/>
</dbReference>
<dbReference type="KEGG" id="ksc:CD178_02585"/>
<dbReference type="GO" id="GO:0005829">
    <property type="term" value="C:cytosol"/>
    <property type="evidence" value="ECO:0007669"/>
    <property type="project" value="TreeGrafter"/>
</dbReference>
<keyword evidence="2" id="KW-0378">Hydrolase</keyword>
<sequence length="666" mass="74636">MPDTIYRNALFFDGTGCEPVVTDVAVSDGRISAIGIGLEADESTRQVACGGLWLMPGLLDIHTHLDLELELAPELPEVVRHGTTAVVIGNCSIGVTYGNQRRDGEDPIVDCFARVENMPKSVLGKVADACTWTDSQQYLDHLGGLALGPNVIPLIPHSMLRVEVMGLQASINRRPTRRERASMERLLDAGMAQGYAGFSTDALPFHFLANSPHKKSRIPTQYAGFRELARLTGVVRRYGRVWQATPPKDNIFEAFRSFLLTSGRLFGRPLRTTVLAILDLHTNRAAVKLCLMLSAILNSRLLDGMFRFQVLSGTFRIWSDGAINPLADEIPELRALNECEPEDRAARARILNDPEWIASFRHMWLNGKKGLSLARLRRVLRQEETVLTRRLADMMVSECPLDNWCDHTLDAPYQRLLCWQETGGQLGAATSAEARFFETFPNPICDDAAFIVHLLRQWDTDLRWETTIANRNPAVLEKLLFHPLTLPGFNDSGAHLANIGFYDGNLRFLKIAQKQGLQKVAQAVHRLTGLPAEFFNLNTGVVKVGAQADLCLIDPTALRQWNPERTYEFVYRSQLGCRQVINRPKGVVREVMIAGRTAWRDEEYVPDFGQTQFGRVLKPQDHPDEQMRDAAARATAEQNPDMNPPDNAVRARVRATYQNVVMLLPQ</sequence>
<feature type="compositionally biased region" description="Basic and acidic residues" evidence="1">
    <location>
        <begin position="619"/>
        <end position="631"/>
    </location>
</feature>
<gene>
    <name evidence="2" type="ORF">CD178_02585</name>
</gene>
<dbReference type="InterPro" id="IPR032466">
    <property type="entry name" value="Metal_Hydrolase"/>
</dbReference>
<organism evidence="2 3">
    <name type="scientific">Komagataeibacter saccharivorans</name>
    <dbReference type="NCBI Taxonomy" id="265959"/>
    <lineage>
        <taxon>Bacteria</taxon>
        <taxon>Pseudomonadati</taxon>
        <taxon>Pseudomonadota</taxon>
        <taxon>Alphaproteobacteria</taxon>
        <taxon>Acetobacterales</taxon>
        <taxon>Acetobacteraceae</taxon>
        <taxon>Komagataeibacter</taxon>
    </lineage>
</organism>
<dbReference type="Proteomes" id="UP000264120">
    <property type="component" value="Chromosome"/>
</dbReference>
<keyword evidence="3" id="KW-1185">Reference proteome</keyword>
<dbReference type="SUPFAM" id="SSF51338">
    <property type="entry name" value="Composite domain of metallo-dependent hydrolases"/>
    <property type="match status" value="1"/>
</dbReference>
<dbReference type="PANTHER" id="PTHR11647:SF1">
    <property type="entry name" value="COLLAPSIN RESPONSE MEDIATOR PROTEIN"/>
    <property type="match status" value="1"/>
</dbReference>
<dbReference type="GO" id="GO:0047422">
    <property type="term" value="F:N-acyl-D-aspartate deacylase activity"/>
    <property type="evidence" value="ECO:0007669"/>
    <property type="project" value="UniProtKB-EC"/>
</dbReference>
<dbReference type="RefSeq" id="WP_254057901.1">
    <property type="nucleotide sequence ID" value="NZ_CP023036.1"/>
</dbReference>
<dbReference type="Gene3D" id="3.20.20.140">
    <property type="entry name" value="Metal-dependent hydrolases"/>
    <property type="match status" value="1"/>
</dbReference>
<dbReference type="GO" id="GO:0016812">
    <property type="term" value="F:hydrolase activity, acting on carbon-nitrogen (but not peptide) bonds, in cyclic amides"/>
    <property type="evidence" value="ECO:0007669"/>
    <property type="project" value="TreeGrafter"/>
</dbReference>
<feature type="region of interest" description="Disordered" evidence="1">
    <location>
        <begin position="619"/>
        <end position="646"/>
    </location>
</feature>
<reference evidence="2 3" key="1">
    <citation type="submission" date="2017-08" db="EMBL/GenBank/DDBJ databases">
        <title>Complete genome sequence of Gluconacetobacter saccharivorans CV1 isolated from Fermented Vinegar.</title>
        <authorList>
            <person name="Kim S.-Y."/>
        </authorList>
    </citation>
    <scope>NUCLEOTIDE SEQUENCE [LARGE SCALE GENOMIC DNA]</scope>
    <source>
        <strain evidence="2 3">CV1</strain>
    </source>
</reference>